<dbReference type="KEGG" id="bmeg:BG04_1650"/>
<evidence type="ECO:0000313" key="3">
    <source>
        <dbReference type="Proteomes" id="UP000031829"/>
    </source>
</evidence>
<accession>A0A0B6AH17</accession>
<dbReference type="AlphaFoldDB" id="A0A0B6AH17"/>
<dbReference type="Gene3D" id="1.10.287.130">
    <property type="match status" value="1"/>
</dbReference>
<dbReference type="Gene3D" id="3.30.565.30">
    <property type="entry name" value="Sporulation initiation phosphotransferase B (SpoOB), C-terminal domain"/>
    <property type="match status" value="1"/>
</dbReference>
<keyword evidence="2" id="KW-0808">Transferase</keyword>
<dbReference type="RefSeq" id="WP_034648772.1">
    <property type="nucleotide sequence ID" value="NZ_BCVB01000008.1"/>
</dbReference>
<name>A0A0B6AH17_PRIM2</name>
<dbReference type="SUPFAM" id="SSF55890">
    <property type="entry name" value="Sporulation response regulatory protein Spo0B"/>
    <property type="match status" value="1"/>
</dbReference>
<sequence length="178" mass="21055">MEKEWDVVEVLRYARHDWLNKLQLIKGNLALNRLDRANEIIEEIVNESKHESKLTNINMRLFAGFVMTYHWNNHAVRLDVEVLGELKDLSQYDEFVYNWCSYLTEALEKYVDYHAENYLSISVCIEEQGIRFFFDFSGILTDIQKLQNKLQCYECAQGVALVQQHMSEDEFSLMLTIS</sequence>
<dbReference type="HOGENOM" id="CLU_126491_0_0_9"/>
<gene>
    <name evidence="2" type="ORF">BG04_1650</name>
</gene>
<dbReference type="InterPro" id="IPR037100">
    <property type="entry name" value="Spo0B_C_sf"/>
</dbReference>
<dbReference type="Proteomes" id="UP000031829">
    <property type="component" value="Chromosome"/>
</dbReference>
<protein>
    <submittedName>
        <fullName evidence="2">Sensor kinase SpoOB-type, alpha-helical domain protein</fullName>
    </submittedName>
</protein>
<dbReference type="InterPro" id="IPR016122">
    <property type="entry name" value="SpoOB_C"/>
</dbReference>
<dbReference type="InterPro" id="IPR016120">
    <property type="entry name" value="Sig_transdc_His_kin_SpoOB"/>
</dbReference>
<dbReference type="SMART" id="SM01317">
    <property type="entry name" value="SPOB_ab"/>
    <property type="match status" value="1"/>
</dbReference>
<dbReference type="InterPro" id="IPR039506">
    <property type="entry name" value="SPOB_a"/>
</dbReference>
<feature type="domain" description="Sporulation initiation phosphotransferase B C-terminal" evidence="1">
    <location>
        <begin position="59"/>
        <end position="173"/>
    </location>
</feature>
<dbReference type="GeneID" id="93645115"/>
<dbReference type="Pfam" id="PF14689">
    <property type="entry name" value="SPOB_a"/>
    <property type="match status" value="1"/>
</dbReference>
<evidence type="ECO:0000313" key="2">
    <source>
        <dbReference type="EMBL" id="AJI22821.1"/>
    </source>
</evidence>
<dbReference type="GO" id="GO:0000155">
    <property type="term" value="F:phosphorelay sensor kinase activity"/>
    <property type="evidence" value="ECO:0007669"/>
    <property type="project" value="InterPro"/>
</dbReference>
<reference evidence="2 3" key="1">
    <citation type="journal article" date="2015" name="Genome Announc.">
        <title>Complete genome sequences for 35 biothreat assay-relevant bacillus species.</title>
        <authorList>
            <person name="Johnson S.L."/>
            <person name="Daligault H.E."/>
            <person name="Davenport K.W."/>
            <person name="Jaissle J."/>
            <person name="Frey K.G."/>
            <person name="Ladner J.T."/>
            <person name="Broomall S.M."/>
            <person name="Bishop-Lilly K.A."/>
            <person name="Bruce D.C."/>
            <person name="Gibbons H.S."/>
            <person name="Coyne S.R."/>
            <person name="Lo C.C."/>
            <person name="Meincke L."/>
            <person name="Munk A.C."/>
            <person name="Koroleva G.I."/>
            <person name="Rosenzweig C.N."/>
            <person name="Palacios G.F."/>
            <person name="Redden C.L."/>
            <person name="Minogue T.D."/>
            <person name="Chain P.S."/>
        </authorList>
    </citation>
    <scope>NUCLEOTIDE SEQUENCE [LARGE SCALE GENOMIC DNA]</scope>
    <source>
        <strain evidence="3">ATCC 14581 / DSM 32 / JCM 2506 / NBRC 15308 / NCIMB 9376 / NCTC 10342 / NRRL B-14308 / VKM B-512</strain>
    </source>
</reference>
<evidence type="ECO:0000259" key="1">
    <source>
        <dbReference type="SMART" id="SM01317"/>
    </source>
</evidence>
<organism evidence="2 3">
    <name type="scientific">Priestia megaterium (strain ATCC 14581 / DSM 32 / CCUG 1817 / JCM 2506 / NBRC 15308 / NCIMB 9376 / NCTC 10342 / NRRL B-14308 / VKM B-512 / Ford 19)</name>
    <name type="common">Bacillus megaterium</name>
    <dbReference type="NCBI Taxonomy" id="1348623"/>
    <lineage>
        <taxon>Bacteria</taxon>
        <taxon>Bacillati</taxon>
        <taxon>Bacillota</taxon>
        <taxon>Bacilli</taxon>
        <taxon>Bacillales</taxon>
        <taxon>Bacillaceae</taxon>
        <taxon>Priestia</taxon>
    </lineage>
</organism>
<dbReference type="Pfam" id="PF14682">
    <property type="entry name" value="SPOB_ab"/>
    <property type="match status" value="1"/>
</dbReference>
<keyword evidence="2" id="KW-0418">Kinase</keyword>
<dbReference type="EMBL" id="CP009920">
    <property type="protein sequence ID" value="AJI22821.1"/>
    <property type="molecule type" value="Genomic_DNA"/>
</dbReference>
<proteinExistence type="predicted"/>